<sequence length="147" mass="14176">MTETTRRAMLFGAGGAGLAVALTACGANGADSAGTSAGGAPAANAPQDAGAAGSALAKTADIPVGGGKIFESQQVVVTQPTAGEFKAFTTVCTHQGCAVDAITNGTIDCPCHGSRFSVKDGSVVNGPATAPLPTKQIKVSGGDITLA</sequence>
<dbReference type="PROSITE" id="PS51257">
    <property type="entry name" value="PROKAR_LIPOPROTEIN"/>
    <property type="match status" value="1"/>
</dbReference>
<evidence type="ECO:0000259" key="11">
    <source>
        <dbReference type="PROSITE" id="PS51296"/>
    </source>
</evidence>
<dbReference type="GO" id="GO:0051537">
    <property type="term" value="F:2 iron, 2 sulfur cluster binding"/>
    <property type="evidence" value="ECO:0007669"/>
    <property type="project" value="UniProtKB-KW"/>
</dbReference>
<dbReference type="GO" id="GO:0004497">
    <property type="term" value="F:monooxygenase activity"/>
    <property type="evidence" value="ECO:0007669"/>
    <property type="project" value="UniProtKB-ARBA"/>
</dbReference>
<dbReference type="InterPro" id="IPR036922">
    <property type="entry name" value="Rieske_2Fe-2S_sf"/>
</dbReference>
<dbReference type="CDD" id="cd03467">
    <property type="entry name" value="Rieske"/>
    <property type="match status" value="1"/>
</dbReference>
<keyword evidence="7" id="KW-1015">Disulfide bond</keyword>
<evidence type="ECO:0000256" key="10">
    <source>
        <dbReference type="SAM" id="SignalP"/>
    </source>
</evidence>
<evidence type="ECO:0000256" key="5">
    <source>
        <dbReference type="ARBA" id="ARBA00023004"/>
    </source>
</evidence>
<comment type="cofactor">
    <cofactor evidence="9">
        <name>[2Fe-2S] cluster</name>
        <dbReference type="ChEBI" id="CHEBI:190135"/>
    </cofactor>
</comment>
<name>A0A8J3UTB0_9ACTN</name>
<dbReference type="PANTHER" id="PTHR10134">
    <property type="entry name" value="CYTOCHROME B-C1 COMPLEX SUBUNIT RIESKE, MITOCHONDRIAL"/>
    <property type="match status" value="1"/>
</dbReference>
<dbReference type="InterPro" id="IPR014349">
    <property type="entry name" value="Rieske_Fe-S_prot"/>
</dbReference>
<dbReference type="InterPro" id="IPR006311">
    <property type="entry name" value="TAT_signal"/>
</dbReference>
<dbReference type="GO" id="GO:0016020">
    <property type="term" value="C:membrane"/>
    <property type="evidence" value="ECO:0007669"/>
    <property type="project" value="InterPro"/>
</dbReference>
<evidence type="ECO:0000256" key="4">
    <source>
        <dbReference type="ARBA" id="ARBA00022723"/>
    </source>
</evidence>
<evidence type="ECO:0000256" key="1">
    <source>
        <dbReference type="ARBA" id="ARBA00002494"/>
    </source>
</evidence>
<evidence type="ECO:0000256" key="8">
    <source>
        <dbReference type="ARBA" id="ARBA00029586"/>
    </source>
</evidence>
<protein>
    <recommendedName>
        <fullName evidence="2">Cytochrome bc1 complex Rieske iron-sulfur subunit</fullName>
    </recommendedName>
    <alternativeName>
        <fullName evidence="8">Cytochrome bc1 reductase complex subunit QcrA</fullName>
    </alternativeName>
</protein>
<evidence type="ECO:0000256" key="2">
    <source>
        <dbReference type="ARBA" id="ARBA00015816"/>
    </source>
</evidence>
<evidence type="ECO:0000256" key="3">
    <source>
        <dbReference type="ARBA" id="ARBA00022714"/>
    </source>
</evidence>
<dbReference type="PROSITE" id="PS51296">
    <property type="entry name" value="RIESKE"/>
    <property type="match status" value="1"/>
</dbReference>
<evidence type="ECO:0000256" key="6">
    <source>
        <dbReference type="ARBA" id="ARBA00023014"/>
    </source>
</evidence>
<keyword evidence="4" id="KW-0479">Metal-binding</keyword>
<feature type="domain" description="Rieske" evidence="11">
    <location>
        <begin position="54"/>
        <end position="146"/>
    </location>
</feature>
<gene>
    <name evidence="12" type="ORF">Pth03_00280</name>
</gene>
<dbReference type="Gene3D" id="2.102.10.10">
    <property type="entry name" value="Rieske [2Fe-2S] iron-sulphur domain"/>
    <property type="match status" value="1"/>
</dbReference>
<proteinExistence type="predicted"/>
<feature type="signal peptide" evidence="10">
    <location>
        <begin position="1"/>
        <end position="29"/>
    </location>
</feature>
<dbReference type="EMBL" id="BOOR01000002">
    <property type="protein sequence ID" value="GII51639.1"/>
    <property type="molecule type" value="Genomic_DNA"/>
</dbReference>
<dbReference type="FunFam" id="2.102.10.10:FF:000016">
    <property type="entry name" value="Nitrite reductase/ring-hydroxylating ferredoxin subunit"/>
    <property type="match status" value="1"/>
</dbReference>
<dbReference type="PRINTS" id="PR00162">
    <property type="entry name" value="RIESKE"/>
</dbReference>
<evidence type="ECO:0000313" key="12">
    <source>
        <dbReference type="EMBL" id="GII51639.1"/>
    </source>
</evidence>
<dbReference type="InterPro" id="IPR017941">
    <property type="entry name" value="Rieske_2Fe-2S"/>
</dbReference>
<keyword evidence="6" id="KW-0411">Iron-sulfur</keyword>
<reference evidence="12" key="1">
    <citation type="submission" date="2021-01" db="EMBL/GenBank/DDBJ databases">
        <title>Whole genome shotgun sequence of Planotetraspora thailandica NBRC 104271.</title>
        <authorList>
            <person name="Komaki H."/>
            <person name="Tamura T."/>
        </authorList>
    </citation>
    <scope>NUCLEOTIDE SEQUENCE</scope>
    <source>
        <strain evidence="12">NBRC 104271</strain>
    </source>
</reference>
<dbReference type="Pfam" id="PF00355">
    <property type="entry name" value="Rieske"/>
    <property type="match status" value="1"/>
</dbReference>
<dbReference type="SUPFAM" id="SSF50022">
    <property type="entry name" value="ISP domain"/>
    <property type="match status" value="1"/>
</dbReference>
<accession>A0A8J3UTB0</accession>
<evidence type="ECO:0000313" key="13">
    <source>
        <dbReference type="Proteomes" id="UP000605992"/>
    </source>
</evidence>
<evidence type="ECO:0000256" key="7">
    <source>
        <dbReference type="ARBA" id="ARBA00023157"/>
    </source>
</evidence>
<organism evidence="12 13">
    <name type="scientific">Planotetraspora thailandica</name>
    <dbReference type="NCBI Taxonomy" id="487172"/>
    <lineage>
        <taxon>Bacteria</taxon>
        <taxon>Bacillati</taxon>
        <taxon>Actinomycetota</taxon>
        <taxon>Actinomycetes</taxon>
        <taxon>Streptosporangiales</taxon>
        <taxon>Streptosporangiaceae</taxon>
        <taxon>Planotetraspora</taxon>
    </lineage>
</organism>
<evidence type="ECO:0000256" key="9">
    <source>
        <dbReference type="ARBA" id="ARBA00034078"/>
    </source>
</evidence>
<dbReference type="RefSeq" id="WP_239118648.1">
    <property type="nucleotide sequence ID" value="NZ_BOOR01000002.1"/>
</dbReference>
<keyword evidence="5" id="KW-0408">Iron</keyword>
<keyword evidence="10" id="KW-0732">Signal</keyword>
<keyword evidence="3" id="KW-0001">2Fe-2S</keyword>
<dbReference type="PROSITE" id="PS51318">
    <property type="entry name" value="TAT"/>
    <property type="match status" value="1"/>
</dbReference>
<dbReference type="AlphaFoldDB" id="A0A8J3UTB0"/>
<dbReference type="InterPro" id="IPR005805">
    <property type="entry name" value="Rieske_Fe-S_prot_C"/>
</dbReference>
<dbReference type="GO" id="GO:0016705">
    <property type="term" value="F:oxidoreductase activity, acting on paired donors, with incorporation or reduction of molecular oxygen"/>
    <property type="evidence" value="ECO:0007669"/>
    <property type="project" value="UniProtKB-ARBA"/>
</dbReference>
<dbReference type="Proteomes" id="UP000605992">
    <property type="component" value="Unassembled WGS sequence"/>
</dbReference>
<comment type="caution">
    <text evidence="12">The sequence shown here is derived from an EMBL/GenBank/DDBJ whole genome shotgun (WGS) entry which is preliminary data.</text>
</comment>
<dbReference type="GO" id="GO:0046872">
    <property type="term" value="F:metal ion binding"/>
    <property type="evidence" value="ECO:0007669"/>
    <property type="project" value="UniProtKB-KW"/>
</dbReference>
<keyword evidence="13" id="KW-1185">Reference proteome</keyword>
<comment type="function">
    <text evidence="1">Iron-sulfur subunit of the cytochrome bc1 complex, an essential component of the respiratory electron transport chain required for ATP synthesis. The bc1 complex catalyzes the oxidation of menaquinol and the reduction of cytochrome c in the respiratory chain. The bc1 complex operates through a Q-cycle mechanism that couples electron transfer to generation of the proton gradient that drives ATP synthesis.</text>
</comment>
<feature type="chain" id="PRO_5035271304" description="Cytochrome bc1 complex Rieske iron-sulfur subunit" evidence="10">
    <location>
        <begin position="30"/>
        <end position="147"/>
    </location>
</feature>